<keyword evidence="12" id="KW-1185">Reference proteome</keyword>
<evidence type="ECO:0000259" key="10">
    <source>
        <dbReference type="Pfam" id="PF25079"/>
    </source>
</evidence>
<feature type="chain" id="PRO_5042871158" description="COBRA C-terminal domain-containing protein" evidence="9">
    <location>
        <begin position="25"/>
        <end position="762"/>
    </location>
</feature>
<dbReference type="Pfam" id="PF04833">
    <property type="entry name" value="COBRA"/>
    <property type="match status" value="1"/>
</dbReference>
<comment type="caution">
    <text evidence="11">The sequence shown here is derived from an EMBL/GenBank/DDBJ whole genome shotgun (WGS) entry which is preliminary data.</text>
</comment>
<evidence type="ECO:0000256" key="1">
    <source>
        <dbReference type="ARBA" id="ARBA00004609"/>
    </source>
</evidence>
<keyword evidence="7" id="KW-0325">Glycoprotein</keyword>
<dbReference type="GO" id="GO:0010215">
    <property type="term" value="P:cellulose microfibril organization"/>
    <property type="evidence" value="ECO:0007669"/>
    <property type="project" value="InterPro"/>
</dbReference>
<keyword evidence="8" id="KW-0449">Lipoprotein</keyword>
<evidence type="ECO:0000256" key="4">
    <source>
        <dbReference type="ARBA" id="ARBA00022622"/>
    </source>
</evidence>
<comment type="subcellular location">
    <subcellularLocation>
        <location evidence="1">Cell membrane</location>
        <topology evidence="1">Lipid-anchor</topology>
        <topology evidence="1">GPI-anchor</topology>
    </subcellularLocation>
</comment>
<dbReference type="Proteomes" id="UP001428341">
    <property type="component" value="Unassembled WGS sequence"/>
</dbReference>
<evidence type="ECO:0000256" key="7">
    <source>
        <dbReference type="ARBA" id="ARBA00023180"/>
    </source>
</evidence>
<comment type="similarity">
    <text evidence="2">Belongs to the COBRA family.</text>
</comment>
<dbReference type="GO" id="GO:0005886">
    <property type="term" value="C:plasma membrane"/>
    <property type="evidence" value="ECO:0007669"/>
    <property type="project" value="UniProtKB-SubCell"/>
</dbReference>
<feature type="signal peptide" evidence="9">
    <location>
        <begin position="1"/>
        <end position="24"/>
    </location>
</feature>
<dbReference type="PANTHER" id="PTHR31052">
    <property type="entry name" value="COBRA-LIKE PROTEIN 7"/>
    <property type="match status" value="1"/>
</dbReference>
<keyword evidence="5 9" id="KW-0732">Signal</keyword>
<dbReference type="InterPro" id="IPR006918">
    <property type="entry name" value="COBRA_pln"/>
</dbReference>
<name>A0AAP0N140_9ROSI</name>
<accession>A0AAP0N140</accession>
<gene>
    <name evidence="11" type="ORF">WN944_012088</name>
</gene>
<evidence type="ECO:0000313" key="11">
    <source>
        <dbReference type="EMBL" id="KAK9223642.1"/>
    </source>
</evidence>
<keyword evidence="3" id="KW-1003">Cell membrane</keyword>
<sequence length="762" mass="84203">MKLSRKVLRFILLLIYLKIHASVAQDYDEPKEEEPASPPPAVEECNGIYVSYEFLSRTKGYPRVKNTTAQSWTFNATATVVNTGADELKAWKIFIGFQHKEILVSASGAVSLDGESFPAAVGNGTYLSGNPQADLKTSIDTAGDFTQMQAKIDLSGTQFGVKPPAVPMPKTIKLVNDGYQCPSPTRKKTSMHICCKKNPKLKAKEVKTKFLPRQNGDLSISYDVTQSYANNYLAQVTLENKSPLGRLDHWNLTWEWMRGEFIYTMKGAYTRNIDYSGCLYGPAGTYYADMDFSKVMNCEKRPTISDLPRERANDTEVGKIPYCCRNGSLLPTIMDPSQSKSVFLVQVFKLPPDLNRTAFYPPEKWKIVGTLNPDYKCGQPIRVDPTKTPDPSGLQATKSALASWQIVCNITKPTKGKSRCCVSFSAYYNESVIPCNTCACGCPDTKKCNPEAPALLLPAEAILVPFENRTIKAKAWAGMKKFHVPRPLPCGDNCGVSINWHVSTDYKGGWSARVTLFNWERMNFENWFTAIQLKKAALGYEKFYSFNGTFLRQLNNTIFFQGLAGANYLLGETNETATAMKVPGKQQSVLTFTKSKTPNINVPGGDGFPSKVLFNGEECALPKRLPIAEGNRLHLNVTLGVVVTVDNRNYGGFKYQNGTAYVSYHGVVVAEAPVEDGRIPARGKQNISSSLTIFADKLISNSNFLGDILSGVMNFSSTTTLHGEVIVLKYFKQKATSSSSCDISIVLQSQIIDSVCESKVEL</sequence>
<dbReference type="AlphaFoldDB" id="A0AAP0N140"/>
<evidence type="ECO:0000256" key="9">
    <source>
        <dbReference type="SAM" id="SignalP"/>
    </source>
</evidence>
<dbReference type="EMBL" id="JBCGBO010000002">
    <property type="protein sequence ID" value="KAK9223642.1"/>
    <property type="molecule type" value="Genomic_DNA"/>
</dbReference>
<keyword evidence="6" id="KW-0472">Membrane</keyword>
<evidence type="ECO:0000256" key="5">
    <source>
        <dbReference type="ARBA" id="ARBA00022729"/>
    </source>
</evidence>
<dbReference type="PANTHER" id="PTHR31052:SF12">
    <property type="entry name" value="COBRA-LIKE PROTEIN 7"/>
    <property type="match status" value="1"/>
</dbReference>
<protein>
    <recommendedName>
        <fullName evidence="10">COBRA C-terminal domain-containing protein</fullName>
    </recommendedName>
</protein>
<dbReference type="Pfam" id="PF25079">
    <property type="entry name" value="COB_C"/>
    <property type="match status" value="1"/>
</dbReference>
<evidence type="ECO:0000256" key="3">
    <source>
        <dbReference type="ARBA" id="ARBA00022475"/>
    </source>
</evidence>
<dbReference type="InterPro" id="IPR056900">
    <property type="entry name" value="COB_C"/>
</dbReference>
<dbReference type="GO" id="GO:0098552">
    <property type="term" value="C:side of membrane"/>
    <property type="evidence" value="ECO:0007669"/>
    <property type="project" value="UniProtKB-KW"/>
</dbReference>
<feature type="domain" description="COBRA C-terminal" evidence="10">
    <location>
        <begin position="419"/>
        <end position="626"/>
    </location>
</feature>
<organism evidence="11 12">
    <name type="scientific">Citrus x changshan-huyou</name>
    <dbReference type="NCBI Taxonomy" id="2935761"/>
    <lineage>
        <taxon>Eukaryota</taxon>
        <taxon>Viridiplantae</taxon>
        <taxon>Streptophyta</taxon>
        <taxon>Embryophyta</taxon>
        <taxon>Tracheophyta</taxon>
        <taxon>Spermatophyta</taxon>
        <taxon>Magnoliopsida</taxon>
        <taxon>eudicotyledons</taxon>
        <taxon>Gunneridae</taxon>
        <taxon>Pentapetalae</taxon>
        <taxon>rosids</taxon>
        <taxon>malvids</taxon>
        <taxon>Sapindales</taxon>
        <taxon>Rutaceae</taxon>
        <taxon>Aurantioideae</taxon>
        <taxon>Citrus</taxon>
    </lineage>
</organism>
<reference evidence="11 12" key="1">
    <citation type="submission" date="2024-05" db="EMBL/GenBank/DDBJ databases">
        <title>Haplotype-resolved chromosome-level genome assembly of Huyou (Citrus changshanensis).</title>
        <authorList>
            <person name="Miao C."/>
            <person name="Chen W."/>
            <person name="Wu Y."/>
            <person name="Wang L."/>
            <person name="Zhao S."/>
            <person name="Grierson D."/>
            <person name="Xu C."/>
            <person name="Chen K."/>
        </authorList>
    </citation>
    <scope>NUCLEOTIDE SEQUENCE [LARGE SCALE GENOMIC DNA]</scope>
    <source>
        <strain evidence="11">01-14</strain>
        <tissue evidence="11">Leaf</tissue>
    </source>
</reference>
<evidence type="ECO:0000256" key="8">
    <source>
        <dbReference type="ARBA" id="ARBA00023288"/>
    </source>
</evidence>
<evidence type="ECO:0000256" key="6">
    <source>
        <dbReference type="ARBA" id="ARBA00023136"/>
    </source>
</evidence>
<evidence type="ECO:0000256" key="2">
    <source>
        <dbReference type="ARBA" id="ARBA00005507"/>
    </source>
</evidence>
<proteinExistence type="inferred from homology"/>
<evidence type="ECO:0000313" key="12">
    <source>
        <dbReference type="Proteomes" id="UP001428341"/>
    </source>
</evidence>
<keyword evidence="4" id="KW-0336">GPI-anchor</keyword>